<organism evidence="3 4">
    <name type="scientific">Thermochromatium tepidum ATCC 43061</name>
    <dbReference type="NCBI Taxonomy" id="316276"/>
    <lineage>
        <taxon>Bacteria</taxon>
        <taxon>Pseudomonadati</taxon>
        <taxon>Pseudomonadota</taxon>
        <taxon>Gammaproteobacteria</taxon>
        <taxon>Chromatiales</taxon>
        <taxon>Chromatiaceae</taxon>
        <taxon>Thermochromatium</taxon>
    </lineage>
</organism>
<sequence length="415" mass="45260">MRATTRLLNASPYRAIFHPLRPQVHRRKEATTILTWGECGTTARTFKSALIWVVADSAQPMREEARKLLAWQAIADEAEDLKLDEAQKKQLAENIHKARRDLKESIWRAYKHLFLLAKDNTVKRVDLGLVHSSAADSPISNILNRLSADGDIEKGVSPNFLVRNWPPAFKEWATKSVRDAFYASPVFPCLLNAETIKETIARGVEAGILAYVGKGPAGAYQPFAFKQSIDPADIEFSDDMFIITAEVARAYLEAQTTPPPAGVPVQRGGTGVGTGTGGGAEPSGTPIEPQPAPTPPVPGPAKIAGIRWSGEVPPQKWMNFYTKVLSRFAATPGLKLTIAVEVSPPDGLPQQSLEETQNALRELGLDDRVTEKSSPGNNAGRWVTVQVPHKRVSDPGLRTGRTADNKRHGKTARSC</sequence>
<feature type="coiled-coil region" evidence="1">
    <location>
        <begin position="74"/>
        <end position="101"/>
    </location>
</feature>
<accession>A0A6I6EGI9</accession>
<proteinExistence type="predicted"/>
<keyword evidence="4" id="KW-1185">Reference proteome</keyword>
<dbReference type="KEGG" id="ttp:E6P07_05220"/>
<dbReference type="OrthoDB" id="9757917at2"/>
<feature type="region of interest" description="Disordered" evidence="2">
    <location>
        <begin position="366"/>
        <end position="415"/>
    </location>
</feature>
<dbReference type="RefSeq" id="WP_153974635.1">
    <property type="nucleotide sequence ID" value="NZ_CP039268.1"/>
</dbReference>
<evidence type="ECO:0000313" key="3">
    <source>
        <dbReference type="EMBL" id="QGU32437.1"/>
    </source>
</evidence>
<reference evidence="3 4" key="1">
    <citation type="submission" date="2019-12" db="EMBL/GenBank/DDBJ databases">
        <title>The complete genome of the thermophilic, anoxygenic phototrophic gammaproteobacterium Thermochromatium tepidum.</title>
        <authorList>
            <person name="Sattley W.M."/>
            <person name="Swingley W.D."/>
            <person name="Burchell B.M."/>
            <person name="Gurbani S.A."/>
            <person name="Kujawa C.M."/>
            <person name="Nuccio D.A."/>
            <person name="Schladweiler J."/>
            <person name="Shaffer K.N."/>
            <person name="Stokes L.M."/>
            <person name="Touchman J.W."/>
            <person name="Blankenship R.E."/>
            <person name="Madigan M.T."/>
        </authorList>
    </citation>
    <scope>NUCLEOTIDE SEQUENCE [LARGE SCALE GENOMIC DNA]</scope>
    <source>
        <strain evidence="3 4">ATCC 43061</strain>
    </source>
</reference>
<feature type="compositionally biased region" description="Pro residues" evidence="2">
    <location>
        <begin position="288"/>
        <end position="299"/>
    </location>
</feature>
<name>A0A6I6EGI9_THETI</name>
<dbReference type="Proteomes" id="UP000426424">
    <property type="component" value="Chromosome"/>
</dbReference>
<protein>
    <submittedName>
        <fullName evidence="3">Uncharacterized protein</fullName>
    </submittedName>
</protein>
<keyword evidence="1" id="KW-0175">Coiled coil</keyword>
<evidence type="ECO:0000256" key="1">
    <source>
        <dbReference type="SAM" id="Coils"/>
    </source>
</evidence>
<feature type="region of interest" description="Disordered" evidence="2">
    <location>
        <begin position="258"/>
        <end position="303"/>
    </location>
</feature>
<evidence type="ECO:0000256" key="2">
    <source>
        <dbReference type="SAM" id="MobiDB-lite"/>
    </source>
</evidence>
<dbReference type="EMBL" id="CP039268">
    <property type="protein sequence ID" value="QGU32437.1"/>
    <property type="molecule type" value="Genomic_DNA"/>
</dbReference>
<feature type="compositionally biased region" description="Gly residues" evidence="2">
    <location>
        <begin position="268"/>
        <end position="281"/>
    </location>
</feature>
<evidence type="ECO:0000313" key="4">
    <source>
        <dbReference type="Proteomes" id="UP000426424"/>
    </source>
</evidence>
<dbReference type="AlphaFoldDB" id="A0A6I6EGI9"/>
<gene>
    <name evidence="3" type="ORF">E6P07_05220</name>
</gene>